<gene>
    <name evidence="3" type="ORF">BLNAU_20294</name>
</gene>
<protein>
    <submittedName>
        <fullName evidence="3">Poly (ADP-ribose) glycohydrolase (PARG)</fullName>
    </submittedName>
</protein>
<dbReference type="InterPro" id="IPR046372">
    <property type="entry name" value="PARG_cat_C"/>
</dbReference>
<dbReference type="EMBL" id="JARBJD010000285">
    <property type="protein sequence ID" value="KAK2944761.1"/>
    <property type="molecule type" value="Genomic_DNA"/>
</dbReference>
<evidence type="ECO:0000259" key="2">
    <source>
        <dbReference type="Pfam" id="PF05028"/>
    </source>
</evidence>
<feature type="domain" description="PARG catalytic Macro" evidence="2">
    <location>
        <begin position="284"/>
        <end position="413"/>
    </location>
</feature>
<keyword evidence="1" id="KW-1133">Transmembrane helix</keyword>
<evidence type="ECO:0000256" key="1">
    <source>
        <dbReference type="SAM" id="Phobius"/>
    </source>
</evidence>
<reference evidence="3 4" key="1">
    <citation type="journal article" date="2022" name="bioRxiv">
        <title>Genomics of Preaxostyla Flagellates Illuminates Evolutionary Transitions and the Path Towards Mitochondrial Loss.</title>
        <authorList>
            <person name="Novak L.V.F."/>
            <person name="Treitli S.C."/>
            <person name="Pyrih J."/>
            <person name="Halakuc P."/>
            <person name="Pipaliya S.V."/>
            <person name="Vacek V."/>
            <person name="Brzon O."/>
            <person name="Soukal P."/>
            <person name="Eme L."/>
            <person name="Dacks J.B."/>
            <person name="Karnkowska A."/>
            <person name="Elias M."/>
            <person name="Hampl V."/>
        </authorList>
    </citation>
    <scope>NUCLEOTIDE SEQUENCE [LARGE SCALE GENOMIC DNA]</scope>
    <source>
        <strain evidence="3">NAU3</strain>
        <tissue evidence="3">Gut</tissue>
    </source>
</reference>
<name>A0ABQ9WZ12_9EUKA</name>
<accession>A0ABQ9WZ12</accession>
<dbReference type="PANTHER" id="PTHR12837:SF0">
    <property type="entry name" value="POLY(ADP-RIBOSE) GLYCOHYDROLASE"/>
    <property type="match status" value="1"/>
</dbReference>
<dbReference type="PANTHER" id="PTHR12837">
    <property type="entry name" value="POLY ADP-RIBOSE GLYCOHYDROLASE"/>
    <property type="match status" value="1"/>
</dbReference>
<keyword evidence="1" id="KW-0472">Membrane</keyword>
<dbReference type="Pfam" id="PF05028">
    <property type="entry name" value="PARG_cat_C"/>
    <property type="match status" value="1"/>
</dbReference>
<keyword evidence="4" id="KW-1185">Reference proteome</keyword>
<organism evidence="3 4">
    <name type="scientific">Blattamonas nauphoetae</name>
    <dbReference type="NCBI Taxonomy" id="2049346"/>
    <lineage>
        <taxon>Eukaryota</taxon>
        <taxon>Metamonada</taxon>
        <taxon>Preaxostyla</taxon>
        <taxon>Oxymonadida</taxon>
        <taxon>Blattamonas</taxon>
    </lineage>
</organism>
<feature type="transmembrane region" description="Helical" evidence="1">
    <location>
        <begin position="229"/>
        <end position="252"/>
    </location>
</feature>
<keyword evidence="1" id="KW-0812">Transmembrane</keyword>
<dbReference type="InterPro" id="IPR007724">
    <property type="entry name" value="Poly_GlycHdrlase"/>
</dbReference>
<evidence type="ECO:0000313" key="3">
    <source>
        <dbReference type="EMBL" id="KAK2944761.1"/>
    </source>
</evidence>
<sequence>MEQRFNSAIIGRFSFSQIYLLFEDKSTIYNSLVALVKVEYPFDDALQDRAVRFLKDLEPAWDEHDYAVKLATDLVPSSASPFSGFIEGILTLLSSPHSTIVEATFKFLRCTIGTVSPAIRDGLMESDLVAKVFATVQPHTLPLSGNPSIIIDCIYLAFPSSLMDVGNTSTNIDPSKNREMILHKVVLPSSQFVTFLITNRRLSRMTPTHFCGLSSDAGNVMIAVDFANAYLGGGALGFVCLLALSFHARSVFFSAELRARRDYVCPRSSFTALLSFPFQPANVLLCLAEKLNDREALLIEGAEFFSKYSGYAHTPPSDIPKSRIIVIDALCFSGMMLGNHLHNQWSQCSVDRELNKAFVGFSFVSSLPPSASSSEQPAKRPSLSTGHWGCGAFNGNRVLKILIEWLAASESGLDFIDQLPLFSQTRRRYRLCHHSIHPVHLPRCSALDHSHQPRPSRRLRAFSPSATVDPVYSSILSFVAPYMSEDAPFASVPNSDSLSTFILSTSQM</sequence>
<evidence type="ECO:0000313" key="4">
    <source>
        <dbReference type="Proteomes" id="UP001281761"/>
    </source>
</evidence>
<comment type="caution">
    <text evidence="3">The sequence shown here is derived from an EMBL/GenBank/DDBJ whole genome shotgun (WGS) entry which is preliminary data.</text>
</comment>
<dbReference type="Proteomes" id="UP001281761">
    <property type="component" value="Unassembled WGS sequence"/>
</dbReference>
<proteinExistence type="predicted"/>